<feature type="compositionally biased region" description="Low complexity" evidence="10">
    <location>
        <begin position="178"/>
        <end position="187"/>
    </location>
</feature>
<keyword evidence="4 9" id="KW-0997">Cell inner membrane</keyword>
<dbReference type="GO" id="GO:0005886">
    <property type="term" value="C:plasma membrane"/>
    <property type="evidence" value="ECO:0007669"/>
    <property type="project" value="UniProtKB-SubCell"/>
</dbReference>
<keyword evidence="13" id="KW-1185">Reference proteome</keyword>
<dbReference type="OrthoDB" id="9794346at2"/>
<accession>A0A109B8V7</accession>
<feature type="transmembrane region" description="Helical" evidence="9">
    <location>
        <begin position="55"/>
        <end position="72"/>
    </location>
</feature>
<feature type="transmembrane region" description="Helical" evidence="9">
    <location>
        <begin position="21"/>
        <end position="43"/>
    </location>
</feature>
<evidence type="ECO:0000256" key="3">
    <source>
        <dbReference type="ARBA" id="ARBA00022475"/>
    </source>
</evidence>
<keyword evidence="7 9" id="KW-0472">Membrane</keyword>
<feature type="domain" description="Tripartite ATP-independent periplasmic transporters DctQ component" evidence="11">
    <location>
        <begin position="31"/>
        <end position="161"/>
    </location>
</feature>
<comment type="similarity">
    <text evidence="8 9">Belongs to the TRAP transporter small permease family.</text>
</comment>
<feature type="region of interest" description="Disordered" evidence="10">
    <location>
        <begin position="170"/>
        <end position="199"/>
    </location>
</feature>
<reference evidence="12 13" key="1">
    <citation type="submission" date="2015-10" db="EMBL/GenBank/DDBJ databases">
        <title>Transcriptomic analysis of a linuron degrading triple-species bacterial consortium.</title>
        <authorList>
            <person name="Albers P."/>
        </authorList>
    </citation>
    <scope>NUCLEOTIDE SEQUENCE [LARGE SCALE GENOMIC DNA]</scope>
    <source>
        <strain evidence="12 13">WDL6</strain>
    </source>
</reference>
<evidence type="ECO:0000256" key="5">
    <source>
        <dbReference type="ARBA" id="ARBA00022692"/>
    </source>
</evidence>
<evidence type="ECO:0000313" key="13">
    <source>
        <dbReference type="Proteomes" id="UP000059074"/>
    </source>
</evidence>
<keyword evidence="3" id="KW-1003">Cell membrane</keyword>
<dbReference type="Proteomes" id="UP000059074">
    <property type="component" value="Unassembled WGS sequence"/>
</dbReference>
<evidence type="ECO:0000256" key="2">
    <source>
        <dbReference type="ARBA" id="ARBA00022448"/>
    </source>
</evidence>
<evidence type="ECO:0000259" key="11">
    <source>
        <dbReference type="Pfam" id="PF04290"/>
    </source>
</evidence>
<dbReference type="Pfam" id="PF04290">
    <property type="entry name" value="DctQ"/>
    <property type="match status" value="1"/>
</dbReference>
<comment type="function">
    <text evidence="9">Part of the tripartite ATP-independent periplasmic (TRAP) transport system.</text>
</comment>
<keyword evidence="6 9" id="KW-1133">Transmembrane helix</keyword>
<organism evidence="12 13">
    <name type="scientific">Hyphomicrobium sulfonivorans</name>
    <dbReference type="NCBI Taxonomy" id="121290"/>
    <lineage>
        <taxon>Bacteria</taxon>
        <taxon>Pseudomonadati</taxon>
        <taxon>Pseudomonadota</taxon>
        <taxon>Alphaproteobacteria</taxon>
        <taxon>Hyphomicrobiales</taxon>
        <taxon>Hyphomicrobiaceae</taxon>
        <taxon>Hyphomicrobium</taxon>
    </lineage>
</organism>
<keyword evidence="5 9" id="KW-0812">Transmembrane</keyword>
<dbReference type="AlphaFoldDB" id="A0A109B8V7"/>
<evidence type="ECO:0000256" key="4">
    <source>
        <dbReference type="ARBA" id="ARBA00022519"/>
    </source>
</evidence>
<feature type="transmembrane region" description="Helical" evidence="9">
    <location>
        <begin position="136"/>
        <end position="155"/>
    </location>
</feature>
<dbReference type="PANTHER" id="PTHR35011:SF4">
    <property type="entry name" value="SLL1102 PROTEIN"/>
    <property type="match status" value="1"/>
</dbReference>
<evidence type="ECO:0000256" key="7">
    <source>
        <dbReference type="ARBA" id="ARBA00023136"/>
    </source>
</evidence>
<evidence type="ECO:0000256" key="6">
    <source>
        <dbReference type="ARBA" id="ARBA00022989"/>
    </source>
</evidence>
<evidence type="ECO:0000256" key="10">
    <source>
        <dbReference type="SAM" id="MobiDB-lite"/>
    </source>
</evidence>
<evidence type="ECO:0000256" key="8">
    <source>
        <dbReference type="ARBA" id="ARBA00038436"/>
    </source>
</evidence>
<dbReference type="InterPro" id="IPR055348">
    <property type="entry name" value="DctQ"/>
</dbReference>
<protein>
    <recommendedName>
        <fullName evidence="9">TRAP transporter small permease protein</fullName>
    </recommendedName>
</protein>
<comment type="caution">
    <text evidence="12">The sequence shown here is derived from an EMBL/GenBank/DDBJ whole genome shotgun (WGS) entry which is preliminary data.</text>
</comment>
<sequence length="199" mass="22252">MRALLALSRWIDNATRIIGQSVAWLVIVAAVISAGNAVVRKLLDSSSNAWLEVQWWLFAAVFLLAAPWTLAINEHIRIDIVNERLSKRTRNIIELIGHTFFLLPTAALIAYTSWGFAMMSWQQNEQSANYGGLPQWPIKFLIPIAFWLLFAQGISELIKRIAIMRGDLPDDRDTPATAQQQASEASELPILAPPPGKHN</sequence>
<dbReference type="PATRIC" id="fig|121290.4.peg.769"/>
<dbReference type="PANTHER" id="PTHR35011">
    <property type="entry name" value="2,3-DIKETO-L-GULONATE TRAP TRANSPORTER SMALL PERMEASE PROTEIN YIAM"/>
    <property type="match status" value="1"/>
</dbReference>
<evidence type="ECO:0000256" key="9">
    <source>
        <dbReference type="RuleBase" id="RU369079"/>
    </source>
</evidence>
<dbReference type="RefSeq" id="WP_068464822.1">
    <property type="nucleotide sequence ID" value="NZ_LMTR01000093.1"/>
</dbReference>
<feature type="transmembrane region" description="Helical" evidence="9">
    <location>
        <begin position="92"/>
        <end position="116"/>
    </location>
</feature>
<dbReference type="STRING" id="121290.APY04_3336"/>
<dbReference type="InterPro" id="IPR007387">
    <property type="entry name" value="TRAP_DctQ"/>
</dbReference>
<dbReference type="GO" id="GO:0022857">
    <property type="term" value="F:transmembrane transporter activity"/>
    <property type="evidence" value="ECO:0007669"/>
    <property type="project" value="UniProtKB-UniRule"/>
</dbReference>
<gene>
    <name evidence="12" type="ORF">APY04_3336</name>
</gene>
<comment type="subcellular location">
    <subcellularLocation>
        <location evidence="1 9">Cell inner membrane</location>
        <topology evidence="1 9">Multi-pass membrane protein</topology>
    </subcellularLocation>
</comment>
<comment type="subunit">
    <text evidence="9">The complex comprises the extracytoplasmic solute receptor protein and the two transmembrane proteins.</text>
</comment>
<name>A0A109B8V7_HYPSL</name>
<proteinExistence type="inferred from homology"/>
<evidence type="ECO:0000313" key="12">
    <source>
        <dbReference type="EMBL" id="KWT64324.1"/>
    </source>
</evidence>
<keyword evidence="2 9" id="KW-0813">Transport</keyword>
<evidence type="ECO:0000256" key="1">
    <source>
        <dbReference type="ARBA" id="ARBA00004429"/>
    </source>
</evidence>
<dbReference type="EMBL" id="LMTR01000093">
    <property type="protein sequence ID" value="KWT64324.1"/>
    <property type="molecule type" value="Genomic_DNA"/>
</dbReference>